<dbReference type="Gene3D" id="1.10.1740.10">
    <property type="match status" value="1"/>
</dbReference>
<dbReference type="GO" id="GO:0006352">
    <property type="term" value="P:DNA-templated transcription initiation"/>
    <property type="evidence" value="ECO:0007669"/>
    <property type="project" value="InterPro"/>
</dbReference>
<reference evidence="7 9" key="1">
    <citation type="submission" date="2020-05" db="EMBL/GenBank/DDBJ databases">
        <title>Characterization of novel class B3 metallo-beta-lactamase from novel Pseudomonas species.</title>
        <authorList>
            <person name="Yamada K."/>
            <person name="Aoki K."/>
            <person name="Ishii Y."/>
        </authorList>
    </citation>
    <scope>NUCLEOTIDE SEQUENCE [LARGE SCALE GENOMIC DNA]</scope>
    <source>
        <strain evidence="7 9">TUM18999</strain>
        <strain evidence="8 10">TUM20286</strain>
    </source>
</reference>
<evidence type="ECO:0000259" key="5">
    <source>
        <dbReference type="Pfam" id="PF04542"/>
    </source>
</evidence>
<dbReference type="SUPFAM" id="SSF88946">
    <property type="entry name" value="Sigma2 domain of RNA polymerase sigma factors"/>
    <property type="match status" value="1"/>
</dbReference>
<dbReference type="InterPro" id="IPR036388">
    <property type="entry name" value="WH-like_DNA-bd_sf"/>
</dbReference>
<feature type="domain" description="RNA polymerase sigma factor 70 region 4 type 2" evidence="6">
    <location>
        <begin position="103"/>
        <end position="154"/>
    </location>
</feature>
<evidence type="ECO:0000259" key="6">
    <source>
        <dbReference type="Pfam" id="PF08281"/>
    </source>
</evidence>
<dbReference type="EMBL" id="AP023189">
    <property type="protein sequence ID" value="BCG25398.1"/>
    <property type="molecule type" value="Genomic_DNA"/>
</dbReference>
<dbReference type="NCBIfam" id="TIGR02937">
    <property type="entry name" value="sigma70-ECF"/>
    <property type="match status" value="1"/>
</dbReference>
<dbReference type="SUPFAM" id="SSF88659">
    <property type="entry name" value="Sigma3 and sigma4 domains of RNA polymerase sigma factors"/>
    <property type="match status" value="1"/>
</dbReference>
<dbReference type="GO" id="GO:0016987">
    <property type="term" value="F:sigma factor activity"/>
    <property type="evidence" value="ECO:0007669"/>
    <property type="project" value="UniProtKB-KW"/>
</dbReference>
<organism evidence="7 9">
    <name type="scientific">Pseudomonas tohonis</name>
    <dbReference type="NCBI Taxonomy" id="2725477"/>
    <lineage>
        <taxon>Bacteria</taxon>
        <taxon>Pseudomonadati</taxon>
        <taxon>Pseudomonadota</taxon>
        <taxon>Gammaproteobacteria</taxon>
        <taxon>Pseudomonadales</taxon>
        <taxon>Pseudomonadaceae</taxon>
        <taxon>Pseudomonas</taxon>
    </lineage>
</organism>
<dbReference type="RefSeq" id="WP_173177367.1">
    <property type="nucleotide sequence ID" value="NZ_AP023189.1"/>
</dbReference>
<dbReference type="KEGG" id="ptw:TUM18999_35890"/>
<accession>A0A6J4E7K1</accession>
<gene>
    <name evidence="7" type="ORF">TUM18999_35890</name>
    <name evidence="8" type="ORF">TUM20286_45240</name>
</gene>
<dbReference type="EMBL" id="BQKM01000013">
    <property type="protein sequence ID" value="GJN54772.1"/>
    <property type="molecule type" value="Genomic_DNA"/>
</dbReference>
<evidence type="ECO:0000313" key="7">
    <source>
        <dbReference type="EMBL" id="BCG25398.1"/>
    </source>
</evidence>
<dbReference type="InterPro" id="IPR013249">
    <property type="entry name" value="RNA_pol_sigma70_r4_t2"/>
</dbReference>
<sequence length="163" mass="19002">MSTRRPGFFDHYEELIGTWTRRLRNRHRAEDLAHDAFVRVLEADQAAIEQPRAYLHQTTRNIATDQFRRDERRALLEQELGSQAEASADDPESFMHAVQLADSIEKALAELPPNCRQVFVWQKLEGLSQAEIAERMGLSKNMVERYMIRTLRHLRDRLDASLS</sequence>
<keyword evidence="7" id="KW-0240">DNA-directed RNA polymerase</keyword>
<keyword evidence="2" id="KW-0805">Transcription regulation</keyword>
<dbReference type="Proteomes" id="UP001054892">
    <property type="component" value="Unassembled WGS sequence"/>
</dbReference>
<keyword evidence="10" id="KW-1185">Reference proteome</keyword>
<evidence type="ECO:0000256" key="2">
    <source>
        <dbReference type="ARBA" id="ARBA00023015"/>
    </source>
</evidence>
<evidence type="ECO:0000313" key="8">
    <source>
        <dbReference type="EMBL" id="GJN54772.1"/>
    </source>
</evidence>
<comment type="similarity">
    <text evidence="1">Belongs to the sigma-70 factor family. ECF subfamily.</text>
</comment>
<evidence type="ECO:0000256" key="4">
    <source>
        <dbReference type="ARBA" id="ARBA00023163"/>
    </source>
</evidence>
<dbReference type="InterPro" id="IPR014284">
    <property type="entry name" value="RNA_pol_sigma-70_dom"/>
</dbReference>
<dbReference type="Pfam" id="PF08281">
    <property type="entry name" value="Sigma70_r4_2"/>
    <property type="match status" value="1"/>
</dbReference>
<feature type="domain" description="RNA polymerase sigma-70 region 2" evidence="5">
    <location>
        <begin position="11"/>
        <end position="72"/>
    </location>
</feature>
<dbReference type="GO" id="GO:0003677">
    <property type="term" value="F:DNA binding"/>
    <property type="evidence" value="ECO:0007669"/>
    <property type="project" value="InterPro"/>
</dbReference>
<dbReference type="Proteomes" id="UP000509383">
    <property type="component" value="Chromosome"/>
</dbReference>
<keyword evidence="4" id="KW-0804">Transcription</keyword>
<dbReference type="AlphaFoldDB" id="A0A6J4E7K1"/>
<dbReference type="Gene3D" id="1.10.10.10">
    <property type="entry name" value="Winged helix-like DNA-binding domain superfamily/Winged helix DNA-binding domain"/>
    <property type="match status" value="1"/>
</dbReference>
<dbReference type="PANTHER" id="PTHR43133">
    <property type="entry name" value="RNA POLYMERASE ECF-TYPE SIGMA FACTO"/>
    <property type="match status" value="1"/>
</dbReference>
<dbReference type="CDD" id="cd06171">
    <property type="entry name" value="Sigma70_r4"/>
    <property type="match status" value="1"/>
</dbReference>
<evidence type="ECO:0000256" key="1">
    <source>
        <dbReference type="ARBA" id="ARBA00010641"/>
    </source>
</evidence>
<dbReference type="InterPro" id="IPR039425">
    <property type="entry name" value="RNA_pol_sigma-70-like"/>
</dbReference>
<evidence type="ECO:0000256" key="3">
    <source>
        <dbReference type="ARBA" id="ARBA00023082"/>
    </source>
</evidence>
<dbReference type="InterPro" id="IPR013325">
    <property type="entry name" value="RNA_pol_sigma_r2"/>
</dbReference>
<dbReference type="InterPro" id="IPR013324">
    <property type="entry name" value="RNA_pol_sigma_r3/r4-like"/>
</dbReference>
<dbReference type="PANTHER" id="PTHR43133:SF63">
    <property type="entry name" value="RNA POLYMERASE SIGMA FACTOR FECI-RELATED"/>
    <property type="match status" value="1"/>
</dbReference>
<protein>
    <submittedName>
        <fullName evidence="7">DNA-directed RNA polymerase sigma-70 factor</fullName>
    </submittedName>
</protein>
<keyword evidence="3" id="KW-0731">Sigma factor</keyword>
<name>A0A6J4E7K1_9PSED</name>
<evidence type="ECO:0000313" key="10">
    <source>
        <dbReference type="Proteomes" id="UP001054892"/>
    </source>
</evidence>
<dbReference type="GO" id="GO:0000428">
    <property type="term" value="C:DNA-directed RNA polymerase complex"/>
    <property type="evidence" value="ECO:0007669"/>
    <property type="project" value="UniProtKB-KW"/>
</dbReference>
<proteinExistence type="inferred from homology"/>
<evidence type="ECO:0000313" key="9">
    <source>
        <dbReference type="Proteomes" id="UP000509383"/>
    </source>
</evidence>
<dbReference type="Pfam" id="PF04542">
    <property type="entry name" value="Sigma70_r2"/>
    <property type="match status" value="1"/>
</dbReference>
<dbReference type="InterPro" id="IPR007627">
    <property type="entry name" value="RNA_pol_sigma70_r2"/>
</dbReference>